<dbReference type="PANTHER" id="PTHR43237">
    <property type="entry name" value="NADP-DEPENDENT MALIC ENZYME"/>
    <property type="match status" value="1"/>
</dbReference>
<feature type="domain" description="Malic enzyme NAD-binding" evidence="7">
    <location>
        <begin position="191"/>
        <end position="411"/>
    </location>
</feature>
<dbReference type="AlphaFoldDB" id="A0A3A4AHH7"/>
<dbReference type="InterPro" id="IPR012302">
    <property type="entry name" value="Malic_NAD-bd"/>
</dbReference>
<protein>
    <submittedName>
        <fullName evidence="9">NADP-dependent malic enzyme</fullName>
    </submittedName>
</protein>
<dbReference type="InterPro" id="IPR036291">
    <property type="entry name" value="NAD(P)-bd_dom_sf"/>
</dbReference>
<dbReference type="Proteomes" id="UP000265768">
    <property type="component" value="Unassembled WGS sequence"/>
</dbReference>
<keyword evidence="4" id="KW-0479">Metal-binding</keyword>
<comment type="similarity">
    <text evidence="3">Belongs to the malic enzymes family.</text>
</comment>
<evidence type="ECO:0000259" key="7">
    <source>
        <dbReference type="SMART" id="SM00919"/>
    </source>
</evidence>
<dbReference type="FunFam" id="3.40.50.10380:FF:000003">
    <property type="entry name" value="NADP-dependent malic enzyme"/>
    <property type="match status" value="1"/>
</dbReference>
<keyword evidence="10" id="KW-1185">Reference proteome</keyword>
<evidence type="ECO:0000259" key="8">
    <source>
        <dbReference type="SMART" id="SM01274"/>
    </source>
</evidence>
<comment type="cofactor">
    <cofactor evidence="1">
        <name>Mn(2+)</name>
        <dbReference type="ChEBI" id="CHEBI:29035"/>
    </cofactor>
</comment>
<reference evidence="9 10" key="1">
    <citation type="submission" date="2018-09" db="EMBL/GenBank/DDBJ databases">
        <title>YIM 75507 draft genome.</title>
        <authorList>
            <person name="Tang S."/>
            <person name="Feng Y."/>
        </authorList>
    </citation>
    <scope>NUCLEOTIDE SEQUENCE [LARGE SCALE GENOMIC DNA]</scope>
    <source>
        <strain evidence="9 10">YIM 75507</strain>
    </source>
</reference>
<dbReference type="SUPFAM" id="SSF51735">
    <property type="entry name" value="NAD(P)-binding Rossmann-fold domains"/>
    <property type="match status" value="1"/>
</dbReference>
<dbReference type="InterPro" id="IPR037062">
    <property type="entry name" value="Malic_N_dom_sf"/>
</dbReference>
<organism evidence="9 10">
    <name type="scientific">Bailinhaonella thermotolerans</name>
    <dbReference type="NCBI Taxonomy" id="1070861"/>
    <lineage>
        <taxon>Bacteria</taxon>
        <taxon>Bacillati</taxon>
        <taxon>Actinomycetota</taxon>
        <taxon>Actinomycetes</taxon>
        <taxon>Streptosporangiales</taxon>
        <taxon>Streptosporangiaceae</taxon>
        <taxon>Bailinhaonella</taxon>
    </lineage>
</organism>
<dbReference type="InterPro" id="IPR045213">
    <property type="entry name" value="Malic_NAD-bd_bact_type"/>
</dbReference>
<dbReference type="GO" id="GO:0016616">
    <property type="term" value="F:oxidoreductase activity, acting on the CH-OH group of donors, NAD or NADP as acceptor"/>
    <property type="evidence" value="ECO:0007669"/>
    <property type="project" value="InterPro"/>
</dbReference>
<dbReference type="SUPFAM" id="SSF53223">
    <property type="entry name" value="Aminoacid dehydrogenase-like, N-terminal domain"/>
    <property type="match status" value="1"/>
</dbReference>
<dbReference type="OrthoDB" id="9805787at2"/>
<dbReference type="InterPro" id="IPR051674">
    <property type="entry name" value="Malate_Decarboxylase"/>
</dbReference>
<dbReference type="CDD" id="cd05311">
    <property type="entry name" value="NAD_bind_2_malic_enz"/>
    <property type="match status" value="1"/>
</dbReference>
<dbReference type="EMBL" id="QZEY01000013">
    <property type="protein sequence ID" value="RJL25163.1"/>
    <property type="molecule type" value="Genomic_DNA"/>
</dbReference>
<accession>A0A3A4AHH7</accession>
<evidence type="ECO:0000256" key="4">
    <source>
        <dbReference type="ARBA" id="ARBA00022723"/>
    </source>
</evidence>
<evidence type="ECO:0000313" key="10">
    <source>
        <dbReference type="Proteomes" id="UP000265768"/>
    </source>
</evidence>
<sequence length="418" mass="43316">MSTQSSDTGVAVAVQPIPETQSASHSETARENAGLDADPAFALHRGGKLEVRSSVPVRNADDLALAYTPGVARVCTAIADNPELVHDYTWVSNVVAVVTDGTAVLGLGDIGPSAAMPVMEGKSLLFKEFGGVESVPICLDCTDVDELVETVVRLAPSFGGINLEDISAPRCFEVEDRLRELLDIPVFHDDQHGTAIVTLAALTNAARLVGKELSELRAVVAGAGASGVAVTRILINAGIGDIAVADSKGMIYEGREGLNPVKAALARDTNRTGYTGSCEEALRGADVFIGLSGGTVTEDAIASMAGDSIVFALSNPTPEIHPEAARRHACVVATGRSDFPNQINNVLAFPGVFRGALDVRAREITENMKVAAATALAGVVGDDVTADYVIPSPFDPRVAPAVTAAVAAQAREDGVARL</sequence>
<dbReference type="PANTHER" id="PTHR43237:SF4">
    <property type="entry name" value="NADP-DEPENDENT MALIC ENZYME"/>
    <property type="match status" value="1"/>
</dbReference>
<dbReference type="InterPro" id="IPR046346">
    <property type="entry name" value="Aminoacid_DH-like_N_sf"/>
</dbReference>
<comment type="cofactor">
    <cofactor evidence="2">
        <name>Mg(2+)</name>
        <dbReference type="ChEBI" id="CHEBI:18420"/>
    </cofactor>
</comment>
<dbReference type="InterPro" id="IPR012301">
    <property type="entry name" value="Malic_N_dom"/>
</dbReference>
<evidence type="ECO:0000256" key="5">
    <source>
        <dbReference type="ARBA" id="ARBA00023002"/>
    </source>
</evidence>
<dbReference type="SMART" id="SM00919">
    <property type="entry name" value="Malic_M"/>
    <property type="match status" value="1"/>
</dbReference>
<proteinExistence type="inferred from homology"/>
<dbReference type="Gene3D" id="3.40.50.10380">
    <property type="entry name" value="Malic enzyme, N-terminal domain"/>
    <property type="match status" value="1"/>
</dbReference>
<evidence type="ECO:0000256" key="2">
    <source>
        <dbReference type="ARBA" id="ARBA00001946"/>
    </source>
</evidence>
<feature type="domain" description="Malic enzyme N-terminal" evidence="8">
    <location>
        <begin position="46"/>
        <end position="179"/>
    </location>
</feature>
<evidence type="ECO:0000256" key="3">
    <source>
        <dbReference type="ARBA" id="ARBA00008785"/>
    </source>
</evidence>
<dbReference type="Gene3D" id="3.40.50.720">
    <property type="entry name" value="NAD(P)-binding Rossmann-like Domain"/>
    <property type="match status" value="1"/>
</dbReference>
<name>A0A3A4AHH7_9ACTN</name>
<evidence type="ECO:0000256" key="6">
    <source>
        <dbReference type="SAM" id="MobiDB-lite"/>
    </source>
</evidence>
<gene>
    <name evidence="9" type="ORF">D5H75_27920</name>
</gene>
<dbReference type="GO" id="GO:0051287">
    <property type="term" value="F:NAD binding"/>
    <property type="evidence" value="ECO:0007669"/>
    <property type="project" value="InterPro"/>
</dbReference>
<dbReference type="FunFam" id="3.40.50.720:FF:000095">
    <property type="entry name" value="NADP-dependent malic enzyme"/>
    <property type="match status" value="1"/>
</dbReference>
<dbReference type="Pfam" id="PF00390">
    <property type="entry name" value="malic"/>
    <property type="match status" value="1"/>
</dbReference>
<dbReference type="Pfam" id="PF03949">
    <property type="entry name" value="Malic_M"/>
    <property type="match status" value="1"/>
</dbReference>
<dbReference type="GO" id="GO:0046872">
    <property type="term" value="F:metal ion binding"/>
    <property type="evidence" value="ECO:0007669"/>
    <property type="project" value="UniProtKB-KW"/>
</dbReference>
<keyword evidence="5" id="KW-0560">Oxidoreductase</keyword>
<evidence type="ECO:0000313" key="9">
    <source>
        <dbReference type="EMBL" id="RJL25163.1"/>
    </source>
</evidence>
<evidence type="ECO:0000256" key="1">
    <source>
        <dbReference type="ARBA" id="ARBA00001936"/>
    </source>
</evidence>
<dbReference type="GO" id="GO:0004470">
    <property type="term" value="F:malic enzyme activity"/>
    <property type="evidence" value="ECO:0007669"/>
    <property type="project" value="InterPro"/>
</dbReference>
<dbReference type="SMART" id="SM01274">
    <property type="entry name" value="malic"/>
    <property type="match status" value="1"/>
</dbReference>
<feature type="region of interest" description="Disordered" evidence="6">
    <location>
        <begin position="1"/>
        <end position="32"/>
    </location>
</feature>
<comment type="caution">
    <text evidence="9">The sequence shown here is derived from an EMBL/GenBank/DDBJ whole genome shotgun (WGS) entry which is preliminary data.</text>
</comment>